<reference evidence="1" key="2">
    <citation type="journal article" date="2020" name="Nat. Commun.">
        <title>Large-scale genome sequencing of mycorrhizal fungi provides insights into the early evolution of symbiotic traits.</title>
        <authorList>
            <person name="Miyauchi S."/>
            <person name="Kiss E."/>
            <person name="Kuo A."/>
            <person name="Drula E."/>
            <person name="Kohler A."/>
            <person name="Sanchez-Garcia M."/>
            <person name="Morin E."/>
            <person name="Andreopoulos B."/>
            <person name="Barry K.W."/>
            <person name="Bonito G."/>
            <person name="Buee M."/>
            <person name="Carver A."/>
            <person name="Chen C."/>
            <person name="Cichocki N."/>
            <person name="Clum A."/>
            <person name="Culley D."/>
            <person name="Crous P.W."/>
            <person name="Fauchery L."/>
            <person name="Girlanda M."/>
            <person name="Hayes R.D."/>
            <person name="Keri Z."/>
            <person name="LaButti K."/>
            <person name="Lipzen A."/>
            <person name="Lombard V."/>
            <person name="Magnuson J."/>
            <person name="Maillard F."/>
            <person name="Murat C."/>
            <person name="Nolan M."/>
            <person name="Ohm R.A."/>
            <person name="Pangilinan J."/>
            <person name="Pereira M.F."/>
            <person name="Perotto S."/>
            <person name="Peter M."/>
            <person name="Pfister S."/>
            <person name="Riley R."/>
            <person name="Sitrit Y."/>
            <person name="Stielow J.B."/>
            <person name="Szollosi G."/>
            <person name="Zifcakova L."/>
            <person name="Stursova M."/>
            <person name="Spatafora J.W."/>
            <person name="Tedersoo L."/>
            <person name="Vaario L.M."/>
            <person name="Yamada A."/>
            <person name="Yan M."/>
            <person name="Wang P."/>
            <person name="Xu J."/>
            <person name="Bruns T."/>
            <person name="Baldrian P."/>
            <person name="Vilgalys R."/>
            <person name="Dunand C."/>
            <person name="Henrissat B."/>
            <person name="Grigoriev I.V."/>
            <person name="Hibbett D."/>
            <person name="Nagy L.G."/>
            <person name="Martin F.M."/>
        </authorList>
    </citation>
    <scope>NUCLEOTIDE SEQUENCE</scope>
    <source>
        <strain evidence="1">P2</strain>
    </source>
</reference>
<keyword evidence="2" id="KW-1185">Reference proteome</keyword>
<proteinExistence type="predicted"/>
<evidence type="ECO:0000313" key="2">
    <source>
        <dbReference type="Proteomes" id="UP000886501"/>
    </source>
</evidence>
<evidence type="ECO:0000313" key="1">
    <source>
        <dbReference type="EMBL" id="KAF9650694.1"/>
    </source>
</evidence>
<dbReference type="EMBL" id="MU117982">
    <property type="protein sequence ID" value="KAF9650694.1"/>
    <property type="molecule type" value="Genomic_DNA"/>
</dbReference>
<gene>
    <name evidence="1" type="ORF">BDM02DRAFT_3092647</name>
</gene>
<reference evidence="1" key="1">
    <citation type="submission" date="2019-10" db="EMBL/GenBank/DDBJ databases">
        <authorList>
            <consortium name="DOE Joint Genome Institute"/>
            <person name="Kuo A."/>
            <person name="Miyauchi S."/>
            <person name="Kiss E."/>
            <person name="Drula E."/>
            <person name="Kohler A."/>
            <person name="Sanchez-Garcia M."/>
            <person name="Andreopoulos B."/>
            <person name="Barry K.W."/>
            <person name="Bonito G."/>
            <person name="Buee M."/>
            <person name="Carver A."/>
            <person name="Chen C."/>
            <person name="Cichocki N."/>
            <person name="Clum A."/>
            <person name="Culley D."/>
            <person name="Crous P.W."/>
            <person name="Fauchery L."/>
            <person name="Girlanda M."/>
            <person name="Hayes R."/>
            <person name="Keri Z."/>
            <person name="Labutti K."/>
            <person name="Lipzen A."/>
            <person name="Lombard V."/>
            <person name="Magnuson J."/>
            <person name="Maillard F."/>
            <person name="Morin E."/>
            <person name="Murat C."/>
            <person name="Nolan M."/>
            <person name="Ohm R."/>
            <person name="Pangilinan J."/>
            <person name="Pereira M."/>
            <person name="Perotto S."/>
            <person name="Peter M."/>
            <person name="Riley R."/>
            <person name="Sitrit Y."/>
            <person name="Stielow B."/>
            <person name="Szollosi G."/>
            <person name="Zifcakova L."/>
            <person name="Stursova M."/>
            <person name="Spatafora J.W."/>
            <person name="Tedersoo L."/>
            <person name="Vaario L.-M."/>
            <person name="Yamada A."/>
            <person name="Yan M."/>
            <person name="Wang P."/>
            <person name="Xu J."/>
            <person name="Bruns T."/>
            <person name="Baldrian P."/>
            <person name="Vilgalys R."/>
            <person name="Henrissat B."/>
            <person name="Grigoriev I.V."/>
            <person name="Hibbett D."/>
            <person name="Nagy L.G."/>
            <person name="Martin F.M."/>
        </authorList>
    </citation>
    <scope>NUCLEOTIDE SEQUENCE</scope>
    <source>
        <strain evidence="1">P2</strain>
    </source>
</reference>
<comment type="caution">
    <text evidence="1">The sequence shown here is derived from an EMBL/GenBank/DDBJ whole genome shotgun (WGS) entry which is preliminary data.</text>
</comment>
<protein>
    <submittedName>
        <fullName evidence="1">Kinesin-domain-containing protein</fullName>
    </submittedName>
</protein>
<name>A0ACB6ZMF5_THEGA</name>
<dbReference type="Proteomes" id="UP000886501">
    <property type="component" value="Unassembled WGS sequence"/>
</dbReference>
<accession>A0ACB6ZMF5</accession>
<organism evidence="1 2">
    <name type="scientific">Thelephora ganbajun</name>
    <name type="common">Ganba fungus</name>
    <dbReference type="NCBI Taxonomy" id="370292"/>
    <lineage>
        <taxon>Eukaryota</taxon>
        <taxon>Fungi</taxon>
        <taxon>Dikarya</taxon>
        <taxon>Basidiomycota</taxon>
        <taxon>Agaricomycotina</taxon>
        <taxon>Agaricomycetes</taxon>
        <taxon>Thelephorales</taxon>
        <taxon>Thelephoraceae</taxon>
        <taxon>Thelephora</taxon>
    </lineage>
</organism>
<sequence>MVSQAFLRIRPYIGDDTPSDKPYLEQLSDSSVRMLDPAGPSANPPRYRLSAVSQTSTYSFSHIFPPTTLQSDFFTRTTLPLVQDLLQGQNALLFTYGVTNSGKTYTVQGGSDPSSAGILPRTLDVIFNSVGHLQSDNKYGPVRLQGVEAADPSSDANNIQSVSKLRQDPTLAQVLQDELEGEDLDTAVDSTVLKVDRNYTHSVWLSYAEVYNEKVYDLLADTSSLKAGTKAGPSTLLLARKALAIKPSPSSDWEGSQNTGKYVAGLRQIRVHSATQAKEILKLGQLHRKVFGTLANSQSSRSHALVTVKLLRCHRGDYHDPSNIQTSRFTLVDLAGSERTKNTHTSGERLKEAGSINKSLMVLGQCMEVMRANQKRVAQSLANAGRVDTRDVKKTLAVVPFRHSKLTEILMDYFIGDGRVVMIVNVNPYDTGFDENSHVMKFASLAREVTTTRKPAPPAKKGSSLANSTLQPSEQRRRKVTISMGKPGRQSSALLEVLEEDEDADDLDDTDEDFELNRAFVSALFDEIDDLRMRLFEAEMRCAITEAETREEVMEEMEERMRNMEKMYLKRITDEVKMNERKTDAKIDMLHRTGLLGSGRTTEEEGEEEYVSNAYASAVTTSSQRIVE</sequence>